<dbReference type="EMBL" id="JABANO010029320">
    <property type="protein sequence ID" value="KAF4713725.1"/>
    <property type="molecule type" value="Genomic_DNA"/>
</dbReference>
<proteinExistence type="predicted"/>
<keyword evidence="2" id="KW-1185">Reference proteome</keyword>
<organism evidence="1 2">
    <name type="scientific">Perkinsus olseni</name>
    <name type="common">Perkinsus atlanticus</name>
    <dbReference type="NCBI Taxonomy" id="32597"/>
    <lineage>
        <taxon>Eukaryota</taxon>
        <taxon>Sar</taxon>
        <taxon>Alveolata</taxon>
        <taxon>Perkinsozoa</taxon>
        <taxon>Perkinsea</taxon>
        <taxon>Perkinsida</taxon>
        <taxon>Perkinsidae</taxon>
        <taxon>Perkinsus</taxon>
    </lineage>
</organism>
<comment type="caution">
    <text evidence="1">The sequence shown here is derived from an EMBL/GenBank/DDBJ whole genome shotgun (WGS) entry which is preliminary data.</text>
</comment>
<evidence type="ECO:0000313" key="1">
    <source>
        <dbReference type="EMBL" id="KAF4713725.1"/>
    </source>
</evidence>
<dbReference type="AlphaFoldDB" id="A0A7J6QZ64"/>
<gene>
    <name evidence="1" type="ORF">FOZ63_003870</name>
</gene>
<protein>
    <submittedName>
        <fullName evidence="1">Uncharacterized protein</fullName>
    </submittedName>
</protein>
<reference evidence="1 2" key="1">
    <citation type="submission" date="2020-04" db="EMBL/GenBank/DDBJ databases">
        <title>Perkinsus olseni comparative genomics.</title>
        <authorList>
            <person name="Bogema D.R."/>
        </authorList>
    </citation>
    <scope>NUCLEOTIDE SEQUENCE [LARGE SCALE GENOMIC DNA]</scope>
    <source>
        <strain evidence="1 2">ATCC PRA-207</strain>
    </source>
</reference>
<name>A0A7J6QZ64_PEROL</name>
<evidence type="ECO:0000313" key="2">
    <source>
        <dbReference type="Proteomes" id="UP000553632"/>
    </source>
</evidence>
<sequence>MKVPGTFNTDCWLHFHSNEELQDVWPMNRKTMGDFLLSPGLIRVDLGDDLGTPLFDCEGDINGIWVHRHLWPSLRKYCENTDQGGSEDLDPRYNYVFLPRRGYRRLDYRRVLARHGISMALVGDSTMEDYLDHLLEDPNPDHRPKACGHNLQTLFYGDPDSTDGDGCDMSQRSSKWTIAYRRYYGSYQHHEGMAGVCRRISYPSSFIEEVIMDLRLSSPNVIFFGENFHTSSKVSPRVYSELVRHALVMLLTNFPDAFVLVKPTSPYHFLNRNGALPDRPMFMVSYSYHQILQYNEALGRVVAELQDSFPKHRLKLLPLQWDVLLPIPEASRDGLHWHRSFYPCGVQPVDGESFSFAQDPHLGNASCDREQCVDFLEGYTNAASHAGRPSTGVHLRNLVPDAGVETMMQIMLNEIDRFFSNSSGSCIRPGQQAFRWSSDIGGLLGSQCRQDVANPVIPAEVVSGGGDAVVSAGFLLRCHLLRLLKEPELASRIWEVISKSRPLLHSVRNKWGAFWDPLWKVLEGWKGWQPVRD</sequence>
<dbReference type="Proteomes" id="UP000553632">
    <property type="component" value="Unassembled WGS sequence"/>
</dbReference>
<accession>A0A7J6QZ64</accession>